<dbReference type="GO" id="GO:0003964">
    <property type="term" value="F:RNA-directed DNA polymerase activity"/>
    <property type="evidence" value="ECO:0007669"/>
    <property type="project" value="UniProtKB-KW"/>
</dbReference>
<protein>
    <submittedName>
        <fullName evidence="3">Reverse transcriptase domain-containing protein</fullName>
    </submittedName>
</protein>
<name>A0A6L2KRD4_TANCI</name>
<feature type="region of interest" description="Disordered" evidence="1">
    <location>
        <begin position="422"/>
        <end position="449"/>
    </location>
</feature>
<dbReference type="PANTHER" id="PTHR33067:SF35">
    <property type="entry name" value="ASPARTIC PEPTIDASE DDI1-TYPE DOMAIN-CONTAINING PROTEIN"/>
    <property type="match status" value="1"/>
</dbReference>
<dbReference type="InterPro" id="IPR005162">
    <property type="entry name" value="Retrotrans_gag_dom"/>
</dbReference>
<keyword evidence="3" id="KW-0695">RNA-directed DNA polymerase</keyword>
<feature type="domain" description="Retrotransposon gag" evidence="2">
    <location>
        <begin position="134"/>
        <end position="193"/>
    </location>
</feature>
<evidence type="ECO:0000259" key="2">
    <source>
        <dbReference type="Pfam" id="PF03732"/>
    </source>
</evidence>
<organism evidence="3">
    <name type="scientific">Tanacetum cinerariifolium</name>
    <name type="common">Dalmatian daisy</name>
    <name type="synonym">Chrysanthemum cinerariifolium</name>
    <dbReference type="NCBI Taxonomy" id="118510"/>
    <lineage>
        <taxon>Eukaryota</taxon>
        <taxon>Viridiplantae</taxon>
        <taxon>Streptophyta</taxon>
        <taxon>Embryophyta</taxon>
        <taxon>Tracheophyta</taxon>
        <taxon>Spermatophyta</taxon>
        <taxon>Magnoliopsida</taxon>
        <taxon>eudicotyledons</taxon>
        <taxon>Gunneridae</taxon>
        <taxon>Pentapetalae</taxon>
        <taxon>asterids</taxon>
        <taxon>campanulids</taxon>
        <taxon>Asterales</taxon>
        <taxon>Asteraceae</taxon>
        <taxon>Asteroideae</taxon>
        <taxon>Anthemideae</taxon>
        <taxon>Anthemidinae</taxon>
        <taxon>Tanacetum</taxon>
    </lineage>
</organism>
<keyword evidence="3" id="KW-0548">Nucleotidyltransferase</keyword>
<dbReference type="EMBL" id="BKCJ010002838">
    <property type="protein sequence ID" value="GEU51247.1"/>
    <property type="molecule type" value="Genomic_DNA"/>
</dbReference>
<gene>
    <name evidence="3" type="ORF">Tci_023225</name>
</gene>
<proteinExistence type="predicted"/>
<dbReference type="AlphaFoldDB" id="A0A6L2KRD4"/>
<evidence type="ECO:0000313" key="3">
    <source>
        <dbReference type="EMBL" id="GEU51247.1"/>
    </source>
</evidence>
<evidence type="ECO:0000256" key="1">
    <source>
        <dbReference type="SAM" id="MobiDB-lite"/>
    </source>
</evidence>
<sequence length="916" mass="103158">MKACSSSRLASNPSSNPTSSTNLNPKDRNRRRSKQRIKEFNLDKLSPPIVMMAGQRTMSQLLQVPTEGYRDAIVIPSITADNFELKHGLLTLVQNKQFFGHDKEDPHAHVRYFNKITSTLKFPNVPNTSMKLMLFPFSLEGAARIWMEKEPPRSIFTWDDLVSKFINQFFPPFKTTNLRNEITNFQQRFDESFNQDSLNSVVGGNFLDKMPRECLAIIESKSKVCYSHNKPVVAKVSMSTSTSGISPDVTKLKDMVKALLLDKKSQNQSPATVKAVEESCVTCGGAHSYRNCPATDGNVYRDNIQEFVSQAFAFNYNQRNTSYHPPMIASTLSSETLPSNTITNPRSDLKAITTRSGVSYDRTQISPSTSFLPKVVENEPEATKDTMNPTNNGSIEDVQPQVVQSESLILNSEPVTSPISEPVIAPISAPKPNPKYSIPYPSRRNDERNCEKANNQIKKFYQIFKDMSFEISFADALILMTKFASTLKALIGNKEKLSEITRTPLNEHCSAVLLKKLPKKLGDPGKFLIPCDFFGMAECLALADLGLSDRSISHPVRVAEDVYVKVGSFHFLADFVVIDFDADPRVPLILKRSFLKTGRAFIDVFEEYSHEVLGFSDVIASGNPTPYYDLIISTTSLTLTPFRNSDFLLEEVDAFLAIDDDPTLLKVDQTYLESEGDIRLLEGFLNDDPSPPLNQENYLPKVRKELKICEAKSYKSSIDESLEVELKDLPLHLEYAFFEGNDKFSVIIVKDLSEEEKTTLIMEFTFKVIDTKGAENLVADHLSQLENPHQNVLDPKKINESFPLETLNLVSTRGNSSTSWKPLKSSRLATMDPQGDTMAQITQARRAQSLLGPQHENFDLKIAGDHRKVQLDELNELHDQAYENSLIYKEKTKRLHDSKIKDRVFNIGDRALLFNS</sequence>
<feature type="region of interest" description="Disordered" evidence="1">
    <location>
        <begin position="1"/>
        <end position="35"/>
    </location>
</feature>
<dbReference type="Pfam" id="PF03732">
    <property type="entry name" value="Retrotrans_gag"/>
    <property type="match status" value="1"/>
</dbReference>
<reference evidence="3" key="1">
    <citation type="journal article" date="2019" name="Sci. Rep.">
        <title>Draft genome of Tanacetum cinerariifolium, the natural source of mosquito coil.</title>
        <authorList>
            <person name="Yamashiro T."/>
            <person name="Shiraishi A."/>
            <person name="Satake H."/>
            <person name="Nakayama K."/>
        </authorList>
    </citation>
    <scope>NUCLEOTIDE SEQUENCE</scope>
</reference>
<keyword evidence="3" id="KW-0808">Transferase</keyword>
<feature type="compositionally biased region" description="Low complexity" evidence="1">
    <location>
        <begin position="1"/>
        <end position="24"/>
    </location>
</feature>
<dbReference type="PANTHER" id="PTHR33067">
    <property type="entry name" value="RNA-DIRECTED DNA POLYMERASE-RELATED"/>
    <property type="match status" value="1"/>
</dbReference>
<accession>A0A6L2KRD4</accession>
<comment type="caution">
    <text evidence="3">The sequence shown here is derived from an EMBL/GenBank/DDBJ whole genome shotgun (WGS) entry which is preliminary data.</text>
</comment>